<evidence type="ECO:0000256" key="1">
    <source>
        <dbReference type="ARBA" id="ARBA00022617"/>
    </source>
</evidence>
<dbReference type="InterPro" id="IPR050668">
    <property type="entry name" value="Cytochrome_b5"/>
</dbReference>
<evidence type="ECO:0000259" key="6">
    <source>
        <dbReference type="PROSITE" id="PS50255"/>
    </source>
</evidence>
<keyword evidence="1" id="KW-0349">Heme</keyword>
<dbReference type="GO" id="GO:0046872">
    <property type="term" value="F:metal ion binding"/>
    <property type="evidence" value="ECO:0007669"/>
    <property type="project" value="UniProtKB-KW"/>
</dbReference>
<evidence type="ECO:0000256" key="5">
    <source>
        <dbReference type="SAM" id="SignalP"/>
    </source>
</evidence>
<organism evidence="7 8">
    <name type="scientific">Candidatus Uhrbacteria bacterium CG_4_10_14_0_8_um_filter_58_22</name>
    <dbReference type="NCBI Taxonomy" id="1975029"/>
    <lineage>
        <taxon>Bacteria</taxon>
        <taxon>Candidatus Uhriibacteriota</taxon>
    </lineage>
</organism>
<dbReference type="GO" id="GO:0020037">
    <property type="term" value="F:heme binding"/>
    <property type="evidence" value="ECO:0007669"/>
    <property type="project" value="TreeGrafter"/>
</dbReference>
<comment type="similarity">
    <text evidence="4">Belongs to the cytochrome b5 family.</text>
</comment>
<name>A0A2M7Q8V1_9BACT</name>
<feature type="domain" description="Cytochrome b5 heme-binding" evidence="6">
    <location>
        <begin position="45"/>
        <end position="127"/>
    </location>
</feature>
<keyword evidence="3" id="KW-0408">Iron</keyword>
<evidence type="ECO:0000256" key="2">
    <source>
        <dbReference type="ARBA" id="ARBA00022723"/>
    </source>
</evidence>
<sequence length="127" mass="13190">MRKTRMISLAVLAFSTLLFTGAGCSGQTQVFTTTTDTPSSATTPEQTYTLDDVALHVSVDDCWMAIGGLVYDVTDAVAGHPGGQAMLTGCGKDATQLFATKGRGESGPPHSSRAEAGLESYLIGTLK</sequence>
<accession>A0A2M7Q8V1</accession>
<dbReference type="Pfam" id="PF00173">
    <property type="entry name" value="Cyt-b5"/>
    <property type="match status" value="1"/>
</dbReference>
<dbReference type="InterPro" id="IPR036400">
    <property type="entry name" value="Cyt_B5-like_heme/steroid_sf"/>
</dbReference>
<dbReference type="SUPFAM" id="SSF55856">
    <property type="entry name" value="Cytochrome b5-like heme/steroid binding domain"/>
    <property type="match status" value="1"/>
</dbReference>
<protein>
    <submittedName>
        <fullName evidence="7">Cytochrome B5</fullName>
    </submittedName>
</protein>
<evidence type="ECO:0000313" key="8">
    <source>
        <dbReference type="Proteomes" id="UP000230973"/>
    </source>
</evidence>
<dbReference type="GO" id="GO:0016020">
    <property type="term" value="C:membrane"/>
    <property type="evidence" value="ECO:0007669"/>
    <property type="project" value="TreeGrafter"/>
</dbReference>
<feature type="chain" id="PRO_5014779554" evidence="5">
    <location>
        <begin position="25"/>
        <end position="127"/>
    </location>
</feature>
<feature type="signal peptide" evidence="5">
    <location>
        <begin position="1"/>
        <end position="24"/>
    </location>
</feature>
<dbReference type="SMART" id="SM01117">
    <property type="entry name" value="Cyt-b5"/>
    <property type="match status" value="1"/>
</dbReference>
<reference evidence="8" key="1">
    <citation type="submission" date="2017-09" db="EMBL/GenBank/DDBJ databases">
        <title>Depth-based differentiation of microbial function through sediment-hosted aquifers and enrichment of novel symbionts in the deep terrestrial subsurface.</title>
        <authorList>
            <person name="Probst A.J."/>
            <person name="Ladd B."/>
            <person name="Jarett J.K."/>
            <person name="Geller-Mcgrath D.E."/>
            <person name="Sieber C.M.K."/>
            <person name="Emerson J.B."/>
            <person name="Anantharaman K."/>
            <person name="Thomas B.C."/>
            <person name="Malmstrom R."/>
            <person name="Stieglmeier M."/>
            <person name="Klingl A."/>
            <person name="Woyke T."/>
            <person name="Ryan C.M."/>
            <person name="Banfield J.F."/>
        </authorList>
    </citation>
    <scope>NUCLEOTIDE SEQUENCE [LARGE SCALE GENOMIC DNA]</scope>
</reference>
<dbReference type="PANTHER" id="PTHR19359">
    <property type="entry name" value="CYTOCHROME B5"/>
    <property type="match status" value="1"/>
</dbReference>
<dbReference type="Gene3D" id="3.10.120.10">
    <property type="entry name" value="Cytochrome b5-like heme/steroid binding domain"/>
    <property type="match status" value="1"/>
</dbReference>
<evidence type="ECO:0000313" key="7">
    <source>
        <dbReference type="EMBL" id="PIY61920.1"/>
    </source>
</evidence>
<dbReference type="PROSITE" id="PS51257">
    <property type="entry name" value="PROKAR_LIPOPROTEIN"/>
    <property type="match status" value="1"/>
</dbReference>
<dbReference type="InterPro" id="IPR001199">
    <property type="entry name" value="Cyt_B5-like_heme/steroid-bd"/>
</dbReference>
<keyword evidence="2" id="KW-0479">Metal-binding</keyword>
<comment type="caution">
    <text evidence="7">The sequence shown here is derived from an EMBL/GenBank/DDBJ whole genome shotgun (WGS) entry which is preliminary data.</text>
</comment>
<dbReference type="Proteomes" id="UP000230973">
    <property type="component" value="Unassembled WGS sequence"/>
</dbReference>
<dbReference type="EMBL" id="PFLC01000059">
    <property type="protein sequence ID" value="PIY61920.1"/>
    <property type="molecule type" value="Genomic_DNA"/>
</dbReference>
<keyword evidence="5" id="KW-0732">Signal</keyword>
<proteinExistence type="inferred from homology"/>
<evidence type="ECO:0000256" key="4">
    <source>
        <dbReference type="ARBA" id="ARBA00038168"/>
    </source>
</evidence>
<evidence type="ECO:0000256" key="3">
    <source>
        <dbReference type="ARBA" id="ARBA00023004"/>
    </source>
</evidence>
<dbReference type="PROSITE" id="PS50255">
    <property type="entry name" value="CYTOCHROME_B5_2"/>
    <property type="match status" value="1"/>
</dbReference>
<gene>
    <name evidence="7" type="ORF">COY93_04625</name>
</gene>
<dbReference type="AlphaFoldDB" id="A0A2M7Q8V1"/>